<accession>A0ABM8QS98</accession>
<proteinExistence type="predicted"/>
<gene>
    <name evidence="1" type="ORF">NSPZN2_11288</name>
</gene>
<keyword evidence="2" id="KW-1185">Reference proteome</keyword>
<comment type="caution">
    <text evidence="1">The sequence shown here is derived from an EMBL/GenBank/DDBJ whole genome shotgun (WGS) entry which is preliminary data.</text>
</comment>
<dbReference type="Proteomes" id="UP000675880">
    <property type="component" value="Unassembled WGS sequence"/>
</dbReference>
<sequence>MDAAGCSGSFPPSPFRLEQALLWHRAVGLFLAHSGQEPAESRVKWRFTWHEGDGRF</sequence>
<evidence type="ECO:0000313" key="2">
    <source>
        <dbReference type="Proteomes" id="UP000675880"/>
    </source>
</evidence>
<dbReference type="EMBL" id="CAJNBJ010000001">
    <property type="protein sequence ID" value="CAE6712544.1"/>
    <property type="molecule type" value="Genomic_DNA"/>
</dbReference>
<name>A0ABM8QS98_9BACT</name>
<organism evidence="1 2">
    <name type="scientific">Nitrospira defluvii</name>
    <dbReference type="NCBI Taxonomy" id="330214"/>
    <lineage>
        <taxon>Bacteria</taxon>
        <taxon>Pseudomonadati</taxon>
        <taxon>Nitrospirota</taxon>
        <taxon>Nitrospiria</taxon>
        <taxon>Nitrospirales</taxon>
        <taxon>Nitrospiraceae</taxon>
        <taxon>Nitrospira</taxon>
    </lineage>
</organism>
<reference evidence="1 2" key="1">
    <citation type="submission" date="2021-02" db="EMBL/GenBank/DDBJ databases">
        <authorList>
            <person name="Han P."/>
        </authorList>
    </citation>
    <scope>NUCLEOTIDE SEQUENCE [LARGE SCALE GENOMIC DNA]</scope>
    <source>
        <strain evidence="1">Candidatus Nitrospira sp. ZN2</strain>
    </source>
</reference>
<evidence type="ECO:0000313" key="1">
    <source>
        <dbReference type="EMBL" id="CAE6712544.1"/>
    </source>
</evidence>
<protein>
    <submittedName>
        <fullName evidence="1">Uncharacterized protein</fullName>
    </submittedName>
</protein>